<dbReference type="EMBL" id="JAFBDR010000019">
    <property type="protein sequence ID" value="MBM7572636.1"/>
    <property type="molecule type" value="Genomic_DNA"/>
</dbReference>
<dbReference type="EC" id="2.7.1.12" evidence="7"/>
<evidence type="ECO:0000256" key="4">
    <source>
        <dbReference type="RuleBase" id="RU003733"/>
    </source>
</evidence>
<proteinExistence type="inferred from homology"/>
<evidence type="ECO:0000313" key="8">
    <source>
        <dbReference type="Proteomes" id="UP001296943"/>
    </source>
</evidence>
<feature type="domain" description="Carbohydrate kinase FGGY N-terminal" evidence="5">
    <location>
        <begin position="7"/>
        <end position="249"/>
    </location>
</feature>
<dbReference type="PANTHER" id="PTHR43095">
    <property type="entry name" value="SUGAR KINASE"/>
    <property type="match status" value="1"/>
</dbReference>
<evidence type="ECO:0000256" key="1">
    <source>
        <dbReference type="ARBA" id="ARBA00009156"/>
    </source>
</evidence>
<dbReference type="Pfam" id="PF00370">
    <property type="entry name" value="FGGY_N"/>
    <property type="match status" value="1"/>
</dbReference>
<comment type="caution">
    <text evidence="7">The sequence shown here is derived from an EMBL/GenBank/DDBJ whole genome shotgun (WGS) entry which is preliminary data.</text>
</comment>
<name>A0ABS2N3B6_9BACI</name>
<dbReference type="PIRSF" id="PIRSF000538">
    <property type="entry name" value="GlpK"/>
    <property type="match status" value="1"/>
</dbReference>
<sequence>MTLREVVIGLDIGTTSVKAVLFDTKGKLILETEELITTFHPEPGWAEQDPKETERKAIQVIKQAINQLDKGKDKLLGIGFSSAMHSLICMSSDKEPLSNVIIWSDGRSSEQAENLNEVKGKDIYLRTGTPIHPMSPFVKLNWMKETGYEPYHQAAYFLSMKEYLVWKWFDKRLTDYAMASATGLYNVQTHHWDEEALEIVGVSQEQLSEIVGPDTVLGGLIPEVANEIGVSSELPFVIGSADGQLANLGDGAILPGEVAISAGTSGAIRQFAQGAAINSNRETFTYAFTRDTSIVGGPTNNGGVVLQWLKDVLEFKGTHEELIAGAETIAPGAEGILFLPYVNGERAPVWNQRARGNFYGLSIEHRKEHLVRAVLEGIALNLYQISQSLEKLAGEPKRITVNGGLSKSDVWVQIVADIFGKEIHQSETHHSAAWGAAWTALVGIGYVSDYAAIKEYITIKKSIQPNLENHKKYAKNYEKYARLAKDISTYFTD</sequence>
<evidence type="ECO:0000256" key="3">
    <source>
        <dbReference type="ARBA" id="ARBA00022777"/>
    </source>
</evidence>
<dbReference type="InterPro" id="IPR043129">
    <property type="entry name" value="ATPase_NBD"/>
</dbReference>
<organism evidence="7 8">
    <name type="scientific">Aquibacillus albus</name>
    <dbReference type="NCBI Taxonomy" id="1168171"/>
    <lineage>
        <taxon>Bacteria</taxon>
        <taxon>Bacillati</taxon>
        <taxon>Bacillota</taxon>
        <taxon>Bacilli</taxon>
        <taxon>Bacillales</taxon>
        <taxon>Bacillaceae</taxon>
        <taxon>Aquibacillus</taxon>
    </lineage>
</organism>
<feature type="domain" description="Carbohydrate kinase FGGY C-terminal" evidence="6">
    <location>
        <begin position="259"/>
        <end position="442"/>
    </location>
</feature>
<dbReference type="Gene3D" id="3.30.420.40">
    <property type="match status" value="2"/>
</dbReference>
<dbReference type="InterPro" id="IPR018485">
    <property type="entry name" value="FGGY_C"/>
</dbReference>
<dbReference type="SUPFAM" id="SSF53067">
    <property type="entry name" value="Actin-like ATPase domain"/>
    <property type="match status" value="2"/>
</dbReference>
<dbReference type="PANTHER" id="PTHR43095:SF2">
    <property type="entry name" value="GLUCONOKINASE"/>
    <property type="match status" value="1"/>
</dbReference>
<dbReference type="PROSITE" id="PS00445">
    <property type="entry name" value="FGGY_KINASES_2"/>
    <property type="match status" value="1"/>
</dbReference>
<dbReference type="InterPro" id="IPR018483">
    <property type="entry name" value="Carb_kinase_FGGY_CS"/>
</dbReference>
<dbReference type="RefSeq" id="WP_204501182.1">
    <property type="nucleotide sequence ID" value="NZ_JAFBDR010000019.1"/>
</dbReference>
<dbReference type="Proteomes" id="UP001296943">
    <property type="component" value="Unassembled WGS sequence"/>
</dbReference>
<protein>
    <submittedName>
        <fullName evidence="7">Gluconokinase</fullName>
        <ecNumber evidence="7">2.7.1.12</ecNumber>
    </submittedName>
</protein>
<evidence type="ECO:0000259" key="5">
    <source>
        <dbReference type="Pfam" id="PF00370"/>
    </source>
</evidence>
<dbReference type="InterPro" id="IPR018484">
    <property type="entry name" value="FGGY_N"/>
</dbReference>
<keyword evidence="3 4" id="KW-0418">Kinase</keyword>
<keyword evidence="2 4" id="KW-0808">Transferase</keyword>
<reference evidence="7 8" key="1">
    <citation type="submission" date="2021-01" db="EMBL/GenBank/DDBJ databases">
        <title>Genomic Encyclopedia of Type Strains, Phase IV (KMG-IV): sequencing the most valuable type-strain genomes for metagenomic binning, comparative biology and taxonomic classification.</title>
        <authorList>
            <person name="Goeker M."/>
        </authorList>
    </citation>
    <scope>NUCLEOTIDE SEQUENCE [LARGE SCALE GENOMIC DNA]</scope>
    <source>
        <strain evidence="7 8">DSM 23711</strain>
    </source>
</reference>
<dbReference type="InterPro" id="IPR050406">
    <property type="entry name" value="FGGY_Carb_Kinase"/>
</dbReference>
<evidence type="ECO:0000313" key="7">
    <source>
        <dbReference type="EMBL" id="MBM7572636.1"/>
    </source>
</evidence>
<evidence type="ECO:0000256" key="2">
    <source>
        <dbReference type="ARBA" id="ARBA00022679"/>
    </source>
</evidence>
<gene>
    <name evidence="7" type="ORF">JOC48_003167</name>
</gene>
<accession>A0ABS2N3B6</accession>
<comment type="similarity">
    <text evidence="1 4">Belongs to the FGGY kinase family.</text>
</comment>
<dbReference type="Pfam" id="PF02782">
    <property type="entry name" value="FGGY_C"/>
    <property type="match status" value="1"/>
</dbReference>
<dbReference type="GO" id="GO:0046316">
    <property type="term" value="F:gluconokinase activity"/>
    <property type="evidence" value="ECO:0007669"/>
    <property type="project" value="UniProtKB-EC"/>
</dbReference>
<keyword evidence="8" id="KW-1185">Reference proteome</keyword>
<dbReference type="InterPro" id="IPR000577">
    <property type="entry name" value="Carb_kinase_FGGY"/>
</dbReference>
<dbReference type="CDD" id="cd07770">
    <property type="entry name" value="ASKHA_NBD_FGGY_GntK"/>
    <property type="match status" value="1"/>
</dbReference>
<evidence type="ECO:0000259" key="6">
    <source>
        <dbReference type="Pfam" id="PF02782"/>
    </source>
</evidence>